<dbReference type="GO" id="GO:0005576">
    <property type="term" value="C:extracellular region"/>
    <property type="evidence" value="ECO:0007669"/>
    <property type="project" value="TreeGrafter"/>
</dbReference>
<dbReference type="RefSeq" id="XP_018734314.1">
    <property type="nucleotide sequence ID" value="XM_018882560.1"/>
</dbReference>
<feature type="region of interest" description="Disordered" evidence="4">
    <location>
        <begin position="1"/>
        <end position="40"/>
    </location>
</feature>
<gene>
    <name evidence="5" type="ORF">AWJ20_61</name>
</gene>
<dbReference type="InterPro" id="IPR050386">
    <property type="entry name" value="Glycosyl_hydrolase_5"/>
</dbReference>
<dbReference type="KEGG" id="slb:AWJ20_61"/>
<dbReference type="Gene3D" id="3.20.20.80">
    <property type="entry name" value="Glycosidases"/>
    <property type="match status" value="1"/>
</dbReference>
<reference evidence="5 6" key="1">
    <citation type="submission" date="2016-02" db="EMBL/GenBank/DDBJ databases">
        <title>Complete genome sequence and transcriptome regulation of the pentose utilising yeast Sugiyamaella lignohabitans.</title>
        <authorList>
            <person name="Bellasio M."/>
            <person name="Peymann A."/>
            <person name="Valli M."/>
            <person name="Sipitzky M."/>
            <person name="Graf A."/>
            <person name="Sauer M."/>
            <person name="Marx H."/>
            <person name="Mattanovich D."/>
        </authorList>
    </citation>
    <scope>NUCLEOTIDE SEQUENCE [LARGE SCALE GENOMIC DNA]</scope>
    <source>
        <strain evidence="5 6">CBS 10342</strain>
    </source>
</reference>
<dbReference type="GeneID" id="30037661"/>
<dbReference type="FunFam" id="3.20.20.80:FF:000100">
    <property type="entry name" value="Glycoside hydrolase superfamily"/>
    <property type="match status" value="1"/>
</dbReference>
<keyword evidence="6" id="KW-1185">Reference proteome</keyword>
<proteinExistence type="inferred from homology"/>
<keyword evidence="2" id="KW-0378">Hydrolase</keyword>
<evidence type="ECO:0000256" key="4">
    <source>
        <dbReference type="SAM" id="MobiDB-lite"/>
    </source>
</evidence>
<dbReference type="GO" id="GO:0046557">
    <property type="term" value="F:glucan endo-1,6-beta-glucosidase activity"/>
    <property type="evidence" value="ECO:0007669"/>
    <property type="project" value="TreeGrafter"/>
</dbReference>
<sequence>MGLGSLIKDKLSKPGGSLSGSGSPTPAAPASTPGQKPSSRQIFQNRFNHGPNLGGMFVLERWISGDDLFEGTDKTSELEAVKATVKKHGLDGARAKFENHWTSWLDEGNDWNWLQSKGVTAVRVPIGYWTVDNGKFTRHTPFEEYQAVYQNAWNIFKSHVIKPAAARNIAVLIDLHALPGGANEQDHSGTSSGKAEFWSHSSSVDLATDILKFIASDMKSYDNICGIQIINEAPYANNPKHQQNYYFKALSAIRGANPDIPVVISDGWNTQQFISIIKDHEDKLSGDASSLGLIIDTHVYKCFSDEDKRKPPGQLIQDVDSAIPQTGDVDILVGEYSCVMDEGTWKQLPQGQNRDQIVSDYGRRQVSHFYQRAKAGQYFWTYKFHWGSGGEWGFREMSDKGALPDYSQIPSKSPDVYQNAFNDRLKSSLDEHVNYWKGQDANKDWQNWRYEDGFTIGWHDAQAFDEFNHSEIGRWVAWKKSRLSQHVQQKGSSDLLWVFSHGFDKGVEQFIATRNS</sequence>
<evidence type="ECO:0000256" key="1">
    <source>
        <dbReference type="ARBA" id="ARBA00005641"/>
    </source>
</evidence>
<dbReference type="AlphaFoldDB" id="A0A161HHU6"/>
<keyword evidence="3" id="KW-0326">Glycosidase</keyword>
<dbReference type="SUPFAM" id="SSF51445">
    <property type="entry name" value="(Trans)glycosidases"/>
    <property type="match status" value="1"/>
</dbReference>
<evidence type="ECO:0000256" key="2">
    <source>
        <dbReference type="ARBA" id="ARBA00022801"/>
    </source>
</evidence>
<feature type="compositionally biased region" description="Low complexity" evidence="4">
    <location>
        <begin position="13"/>
        <end position="34"/>
    </location>
</feature>
<evidence type="ECO:0000256" key="3">
    <source>
        <dbReference type="ARBA" id="ARBA00023295"/>
    </source>
</evidence>
<dbReference type="PANTHER" id="PTHR31297">
    <property type="entry name" value="GLUCAN ENDO-1,6-BETA-GLUCOSIDASE B"/>
    <property type="match status" value="1"/>
</dbReference>
<evidence type="ECO:0000313" key="5">
    <source>
        <dbReference type="EMBL" id="ANB11837.1"/>
    </source>
</evidence>
<dbReference type="Proteomes" id="UP000189580">
    <property type="component" value="Chromosome a"/>
</dbReference>
<name>A0A161HHU6_9ASCO</name>
<dbReference type="GO" id="GO:0005758">
    <property type="term" value="C:mitochondrial intermembrane space"/>
    <property type="evidence" value="ECO:0007669"/>
    <property type="project" value="EnsemblFungi"/>
</dbReference>
<dbReference type="InterPro" id="IPR017853">
    <property type="entry name" value="GH"/>
</dbReference>
<dbReference type="EMBL" id="CP014501">
    <property type="protein sequence ID" value="ANB11837.1"/>
    <property type="molecule type" value="Genomic_DNA"/>
</dbReference>
<protein>
    <submittedName>
        <fullName evidence="5">17-beta-hydroxysteroid dehydrogenase-like protein</fullName>
    </submittedName>
</protein>
<dbReference type="OrthoDB" id="1887033at2759"/>
<accession>A0A161HHU6</accession>
<dbReference type="PANTHER" id="PTHR31297:SF43">
    <property type="entry name" value="GLUCAN 1,3-BETA-GLUCOSIDASE 3"/>
    <property type="match status" value="1"/>
</dbReference>
<dbReference type="GO" id="GO:0009986">
    <property type="term" value="C:cell surface"/>
    <property type="evidence" value="ECO:0007669"/>
    <property type="project" value="TreeGrafter"/>
</dbReference>
<comment type="similarity">
    <text evidence="1">Belongs to the glycosyl hydrolase 5 (cellulase A) family.</text>
</comment>
<evidence type="ECO:0000313" key="6">
    <source>
        <dbReference type="Proteomes" id="UP000189580"/>
    </source>
</evidence>
<dbReference type="GO" id="GO:0009251">
    <property type="term" value="P:glucan catabolic process"/>
    <property type="evidence" value="ECO:0007669"/>
    <property type="project" value="TreeGrafter"/>
</dbReference>
<organism evidence="5 6">
    <name type="scientific">Sugiyamaella lignohabitans</name>
    <dbReference type="NCBI Taxonomy" id="796027"/>
    <lineage>
        <taxon>Eukaryota</taxon>
        <taxon>Fungi</taxon>
        <taxon>Dikarya</taxon>
        <taxon>Ascomycota</taxon>
        <taxon>Saccharomycotina</taxon>
        <taxon>Dipodascomycetes</taxon>
        <taxon>Dipodascales</taxon>
        <taxon>Trichomonascaceae</taxon>
        <taxon>Sugiyamaella</taxon>
    </lineage>
</organism>